<dbReference type="Pfam" id="PF06245">
    <property type="entry name" value="DUF1015"/>
    <property type="match status" value="1"/>
</dbReference>
<reference evidence="1" key="1">
    <citation type="submission" date="2019-10" db="EMBL/GenBank/DDBJ databases">
        <title>Metagenomic sequencing of thiosulfate-disproportionating enrichment culture.</title>
        <authorList>
            <person name="Umezawa K."/>
            <person name="Kojima H."/>
            <person name="Fukui M."/>
        </authorList>
    </citation>
    <scope>NUCLEOTIDE SEQUENCE</scope>
    <source>
        <strain evidence="1">45J</strain>
    </source>
</reference>
<name>A0A5J4L4X6_9ZZZZ</name>
<proteinExistence type="predicted"/>
<organism evidence="1">
    <name type="scientific">hot springs metagenome</name>
    <dbReference type="NCBI Taxonomy" id="433727"/>
    <lineage>
        <taxon>unclassified sequences</taxon>
        <taxon>metagenomes</taxon>
        <taxon>ecological metagenomes</taxon>
    </lineage>
</organism>
<dbReference type="PANTHER" id="PTHR36454:SF1">
    <property type="entry name" value="DUF1015 DOMAIN-CONTAINING PROTEIN"/>
    <property type="match status" value="1"/>
</dbReference>
<dbReference type="PIRSF" id="PIRSF033563">
    <property type="entry name" value="UCP033563"/>
    <property type="match status" value="1"/>
</dbReference>
<dbReference type="PANTHER" id="PTHR36454">
    <property type="entry name" value="LMO2823 PROTEIN"/>
    <property type="match status" value="1"/>
</dbReference>
<dbReference type="AlphaFoldDB" id="A0A5J4L4X6"/>
<gene>
    <name evidence="1" type="ORF">A45J_1025</name>
</gene>
<dbReference type="InterPro" id="IPR008323">
    <property type="entry name" value="UCP033563"/>
</dbReference>
<sequence>MAKIIPFRGILYNPAKVSGDEVIAPPYDVITPEYRDVLYNKSPYNIVRVDFGKELPNDTNGDNKYTRARGFFEHWIKQGILVQDANPMFYAYEIDYNLYGKNKTLRGLMSLVKIEELGKGVFPHEATHAKPKADRLNLMRACLANISPIYSLYNSPEKITSSILNNIKDKPYISARDIDGAVHKLYKIQDKLQIDAIIKELSDKPIFIADGHHRYEVALEFFKEMGDGPWEYVLMFLANISDEGIAILPTHRLIKGITNANEILHKLQMDFEIETIKDNIESEDPENQKIFWGAESGCRFGLYIGKERQWYILKYRGTDLKDIEPALKNLDVVVLHELILKRDLGITNVTYEMDVKEAIKRTDDGEFDAAFFLRPTSVDDVERVALSGLRMPPKSTYFYPKLLTGMVINKFIVNE</sequence>
<protein>
    <submittedName>
        <fullName evidence="1">DUF1015 domain-containing protein</fullName>
    </submittedName>
</protein>
<comment type="caution">
    <text evidence="1">The sequence shown here is derived from an EMBL/GenBank/DDBJ whole genome shotgun (WGS) entry which is preliminary data.</text>
</comment>
<evidence type="ECO:0000313" key="1">
    <source>
        <dbReference type="EMBL" id="GER93289.1"/>
    </source>
</evidence>
<dbReference type="EMBL" id="BLAB01000001">
    <property type="protein sequence ID" value="GER93289.1"/>
    <property type="molecule type" value="Genomic_DNA"/>
</dbReference>
<accession>A0A5J4L4X6</accession>